<dbReference type="Pfam" id="PF18075">
    <property type="entry name" value="FtsX_ECD"/>
    <property type="match status" value="1"/>
</dbReference>
<evidence type="ECO:0000259" key="14">
    <source>
        <dbReference type="Pfam" id="PF02687"/>
    </source>
</evidence>
<evidence type="ECO:0000313" key="17">
    <source>
        <dbReference type="Proteomes" id="UP000627715"/>
    </source>
</evidence>
<evidence type="ECO:0000256" key="11">
    <source>
        <dbReference type="ARBA" id="ARBA00023306"/>
    </source>
</evidence>
<feature type="transmembrane region" description="Helical" evidence="13">
    <location>
        <begin position="290"/>
        <end position="310"/>
    </location>
</feature>
<dbReference type="InterPro" id="IPR003838">
    <property type="entry name" value="ABC3_permease_C"/>
</dbReference>
<keyword evidence="17" id="KW-1185">Reference proteome</keyword>
<evidence type="ECO:0000256" key="3">
    <source>
        <dbReference type="ARBA" id="ARBA00011160"/>
    </source>
</evidence>
<evidence type="ECO:0000259" key="15">
    <source>
        <dbReference type="Pfam" id="PF18075"/>
    </source>
</evidence>
<sequence>MKASRTRKSAPSRAASGKLRVSPGEWLRQHWLCAKDALQRLFSQPVNTFMTLMVIGVALLLPALLYVLGSNLAQFGNRLTETGQITAYFHDATSDADHLSLVNSLQTDDRINVVNYISTEQAMRDFADWSGLGDVMSNLEENPLPASLDIHLPASGLTDINALAEELSANELIDLVQVDEQWLIRLEQILMLGDRIVLVLVAVLAMAVLFIVGNSIRTIIANRSDEIQVMNLIGATRQYMARPFLWLGLCYGFLGGVIAWILLALMLLFIHEPASALLGFYGSEYQLIGLGWQASLSLLLGSALLGWLGARISVSRHLTKS</sequence>
<organism evidence="16 17">
    <name type="scientific">Pseudohongiella nitratireducens</name>
    <dbReference type="NCBI Taxonomy" id="1768907"/>
    <lineage>
        <taxon>Bacteria</taxon>
        <taxon>Pseudomonadati</taxon>
        <taxon>Pseudomonadota</taxon>
        <taxon>Gammaproteobacteria</taxon>
        <taxon>Pseudomonadales</taxon>
        <taxon>Pseudohongiellaceae</taxon>
        <taxon>Pseudohongiella</taxon>
    </lineage>
</organism>
<evidence type="ECO:0000256" key="13">
    <source>
        <dbReference type="SAM" id="Phobius"/>
    </source>
</evidence>
<comment type="similarity">
    <text evidence="2 12">Belongs to the ABC-4 integral membrane protein family. FtsX subfamily.</text>
</comment>
<keyword evidence="8 13" id="KW-0812">Transmembrane</keyword>
<dbReference type="InterPro" id="IPR047590">
    <property type="entry name" value="FtsX_proteobact-type"/>
</dbReference>
<keyword evidence="5 12" id="KW-1003">Cell membrane</keyword>
<dbReference type="PANTHER" id="PTHR47755">
    <property type="entry name" value="CELL DIVISION PROTEIN FTSX"/>
    <property type="match status" value="1"/>
</dbReference>
<feature type="domain" description="ABC3 transporter permease C-terminal" evidence="14">
    <location>
        <begin position="199"/>
        <end position="317"/>
    </location>
</feature>
<comment type="subunit">
    <text evidence="3">Forms a membrane-associated complex with FtsE.</text>
</comment>
<feature type="domain" description="FtsX extracellular" evidence="15">
    <location>
        <begin position="84"/>
        <end position="176"/>
    </location>
</feature>
<dbReference type="GO" id="GO:0032153">
    <property type="term" value="C:cell division site"/>
    <property type="evidence" value="ECO:0007669"/>
    <property type="project" value="TreeGrafter"/>
</dbReference>
<dbReference type="EMBL" id="BMIY01000002">
    <property type="protein sequence ID" value="GGG51555.1"/>
    <property type="molecule type" value="Genomic_DNA"/>
</dbReference>
<comment type="caution">
    <text evidence="16">The sequence shown here is derived from an EMBL/GenBank/DDBJ whole genome shotgun (WGS) entry which is preliminary data.</text>
</comment>
<reference evidence="16" key="2">
    <citation type="submission" date="2020-09" db="EMBL/GenBank/DDBJ databases">
        <authorList>
            <person name="Sun Q."/>
            <person name="Zhou Y."/>
        </authorList>
    </citation>
    <scope>NUCLEOTIDE SEQUENCE</scope>
    <source>
        <strain evidence="16">CGMCC 1.15425</strain>
    </source>
</reference>
<evidence type="ECO:0000256" key="12">
    <source>
        <dbReference type="PIRNR" id="PIRNR003097"/>
    </source>
</evidence>
<dbReference type="NCBIfam" id="TIGR00439">
    <property type="entry name" value="FtsX_Gneg"/>
    <property type="match status" value="1"/>
</dbReference>
<evidence type="ECO:0000256" key="7">
    <source>
        <dbReference type="ARBA" id="ARBA00022618"/>
    </source>
</evidence>
<keyword evidence="6 12" id="KW-0997">Cell inner membrane</keyword>
<feature type="transmembrane region" description="Helical" evidence="13">
    <location>
        <begin position="244"/>
        <end position="270"/>
    </location>
</feature>
<evidence type="ECO:0000256" key="9">
    <source>
        <dbReference type="ARBA" id="ARBA00022989"/>
    </source>
</evidence>
<accession>A0A917LQI6</accession>
<evidence type="ECO:0000256" key="2">
    <source>
        <dbReference type="ARBA" id="ARBA00007379"/>
    </source>
</evidence>
<comment type="function">
    <text evidence="12">Part of the ABC transporter FtsEX involved in cellular division.</text>
</comment>
<dbReference type="AlphaFoldDB" id="A0A917LQI6"/>
<protein>
    <recommendedName>
        <fullName evidence="4 12">Cell division protein FtsX</fullName>
    </recommendedName>
</protein>
<name>A0A917LQI6_9GAMM</name>
<dbReference type="GO" id="GO:0051301">
    <property type="term" value="P:cell division"/>
    <property type="evidence" value="ECO:0007669"/>
    <property type="project" value="UniProtKB-KW"/>
</dbReference>
<evidence type="ECO:0000256" key="4">
    <source>
        <dbReference type="ARBA" id="ARBA00021907"/>
    </source>
</evidence>
<dbReference type="PANTHER" id="PTHR47755:SF1">
    <property type="entry name" value="CELL DIVISION PROTEIN FTSX"/>
    <property type="match status" value="1"/>
</dbReference>
<dbReference type="PIRSF" id="PIRSF003097">
    <property type="entry name" value="FtsX"/>
    <property type="match status" value="1"/>
</dbReference>
<dbReference type="Gene3D" id="3.30.70.3040">
    <property type="match status" value="1"/>
</dbReference>
<reference evidence="16" key="1">
    <citation type="journal article" date="2014" name="Int. J. Syst. Evol. Microbiol.">
        <title>Complete genome sequence of Corynebacterium casei LMG S-19264T (=DSM 44701T), isolated from a smear-ripened cheese.</title>
        <authorList>
            <consortium name="US DOE Joint Genome Institute (JGI-PGF)"/>
            <person name="Walter F."/>
            <person name="Albersmeier A."/>
            <person name="Kalinowski J."/>
            <person name="Ruckert C."/>
        </authorList>
    </citation>
    <scope>NUCLEOTIDE SEQUENCE</scope>
    <source>
        <strain evidence="16">CGMCC 1.15425</strain>
    </source>
</reference>
<gene>
    <name evidence="16" type="ORF">GCM10011403_05920</name>
</gene>
<keyword evidence="7 12" id="KW-0132">Cell division</keyword>
<comment type="subcellular location">
    <subcellularLocation>
        <location evidence="1">Cell inner membrane</location>
        <topology evidence="1">Multi-pass membrane protein</topology>
    </subcellularLocation>
</comment>
<dbReference type="GO" id="GO:0005886">
    <property type="term" value="C:plasma membrane"/>
    <property type="evidence" value="ECO:0007669"/>
    <property type="project" value="UniProtKB-SubCell"/>
</dbReference>
<evidence type="ECO:0000256" key="8">
    <source>
        <dbReference type="ARBA" id="ARBA00022692"/>
    </source>
</evidence>
<feature type="transmembrane region" description="Helical" evidence="13">
    <location>
        <begin position="49"/>
        <end position="69"/>
    </location>
</feature>
<evidence type="ECO:0000256" key="6">
    <source>
        <dbReference type="ARBA" id="ARBA00022519"/>
    </source>
</evidence>
<evidence type="ECO:0000313" key="16">
    <source>
        <dbReference type="EMBL" id="GGG51555.1"/>
    </source>
</evidence>
<dbReference type="Proteomes" id="UP000627715">
    <property type="component" value="Unassembled WGS sequence"/>
</dbReference>
<dbReference type="InterPro" id="IPR004513">
    <property type="entry name" value="FtsX"/>
</dbReference>
<dbReference type="OrthoDB" id="9813411at2"/>
<evidence type="ECO:0000256" key="5">
    <source>
        <dbReference type="ARBA" id="ARBA00022475"/>
    </source>
</evidence>
<evidence type="ECO:0000256" key="1">
    <source>
        <dbReference type="ARBA" id="ARBA00004429"/>
    </source>
</evidence>
<keyword evidence="9 13" id="KW-1133">Transmembrane helix</keyword>
<dbReference type="Pfam" id="PF02687">
    <property type="entry name" value="FtsX"/>
    <property type="match status" value="1"/>
</dbReference>
<keyword evidence="11 12" id="KW-0131">Cell cycle</keyword>
<dbReference type="InterPro" id="IPR040690">
    <property type="entry name" value="FtsX_ECD"/>
</dbReference>
<dbReference type="RefSeq" id="WP_082866572.1">
    <property type="nucleotide sequence ID" value="NZ_BMIY01000002.1"/>
</dbReference>
<feature type="transmembrane region" description="Helical" evidence="13">
    <location>
        <begin position="196"/>
        <end position="216"/>
    </location>
</feature>
<proteinExistence type="inferred from homology"/>
<evidence type="ECO:0000256" key="10">
    <source>
        <dbReference type="ARBA" id="ARBA00023136"/>
    </source>
</evidence>
<keyword evidence="10 12" id="KW-0472">Membrane</keyword>